<evidence type="ECO:0000313" key="2">
    <source>
        <dbReference type="Proteomes" id="UP000597444"/>
    </source>
</evidence>
<sequence length="71" mass="7779">MGNDVTFSAVGQGTRFALTLGHTNLSTVITHITTFSRREVVKELRARGKLTAHVSIHALCFLALLQWVQTG</sequence>
<protein>
    <submittedName>
        <fullName evidence="1">Uncharacterized protein</fullName>
    </submittedName>
</protein>
<organism evidence="1 2">
    <name type="scientific">Reticulibacter mediterranei</name>
    <dbReference type="NCBI Taxonomy" id="2778369"/>
    <lineage>
        <taxon>Bacteria</taxon>
        <taxon>Bacillati</taxon>
        <taxon>Chloroflexota</taxon>
        <taxon>Ktedonobacteria</taxon>
        <taxon>Ktedonobacterales</taxon>
        <taxon>Reticulibacteraceae</taxon>
        <taxon>Reticulibacter</taxon>
    </lineage>
</organism>
<gene>
    <name evidence="1" type="ORF">KSF_011860</name>
</gene>
<evidence type="ECO:0000313" key="1">
    <source>
        <dbReference type="EMBL" id="GHO91138.1"/>
    </source>
</evidence>
<name>A0A8J3IEP1_9CHLR</name>
<dbReference type="EMBL" id="BNJK01000001">
    <property type="protein sequence ID" value="GHO91138.1"/>
    <property type="molecule type" value="Genomic_DNA"/>
</dbReference>
<dbReference type="Proteomes" id="UP000597444">
    <property type="component" value="Unassembled WGS sequence"/>
</dbReference>
<comment type="caution">
    <text evidence="1">The sequence shown here is derived from an EMBL/GenBank/DDBJ whole genome shotgun (WGS) entry which is preliminary data.</text>
</comment>
<keyword evidence="2" id="KW-1185">Reference proteome</keyword>
<accession>A0A8J3IEP1</accession>
<reference evidence="1" key="1">
    <citation type="submission" date="2020-10" db="EMBL/GenBank/DDBJ databases">
        <title>Taxonomic study of unclassified bacteria belonging to the class Ktedonobacteria.</title>
        <authorList>
            <person name="Yabe S."/>
            <person name="Wang C.M."/>
            <person name="Zheng Y."/>
            <person name="Sakai Y."/>
            <person name="Cavaletti L."/>
            <person name="Monciardini P."/>
            <person name="Donadio S."/>
        </authorList>
    </citation>
    <scope>NUCLEOTIDE SEQUENCE</scope>
    <source>
        <strain evidence="1">ID150040</strain>
    </source>
</reference>
<dbReference type="RefSeq" id="WP_220202053.1">
    <property type="nucleotide sequence ID" value="NZ_BNJK01000001.1"/>
</dbReference>
<dbReference type="AlphaFoldDB" id="A0A8J3IEP1"/>
<proteinExistence type="predicted"/>